<feature type="domain" description="ABC transmembrane type-1" evidence="8">
    <location>
        <begin position="103"/>
        <end position="297"/>
    </location>
</feature>
<evidence type="ECO:0000256" key="3">
    <source>
        <dbReference type="ARBA" id="ARBA00022475"/>
    </source>
</evidence>
<feature type="transmembrane region" description="Helical" evidence="7">
    <location>
        <begin position="135"/>
        <end position="159"/>
    </location>
</feature>
<dbReference type="EMBL" id="BMMQ01000006">
    <property type="protein sequence ID" value="GGO65017.1"/>
    <property type="molecule type" value="Genomic_DNA"/>
</dbReference>
<comment type="similarity">
    <text evidence="7">Belongs to the binding-protein-dependent transport system permease family.</text>
</comment>
<feature type="transmembrane region" description="Helical" evidence="7">
    <location>
        <begin position="48"/>
        <end position="70"/>
    </location>
</feature>
<dbReference type="PANTHER" id="PTHR43744:SF3">
    <property type="entry name" value="LACTOSE TRANSPORT SYSTEM PERMEASE PROTEIN LACG"/>
    <property type="match status" value="1"/>
</dbReference>
<dbReference type="Gene3D" id="1.10.3720.10">
    <property type="entry name" value="MetI-like"/>
    <property type="match status" value="1"/>
</dbReference>
<proteinExistence type="inferred from homology"/>
<feature type="transmembrane region" description="Helical" evidence="7">
    <location>
        <begin position="218"/>
        <end position="243"/>
    </location>
</feature>
<gene>
    <name evidence="9" type="ORF">GCM10010910_21230</name>
</gene>
<dbReference type="Pfam" id="PF00528">
    <property type="entry name" value="BPD_transp_1"/>
    <property type="match status" value="1"/>
</dbReference>
<keyword evidence="3" id="KW-1003">Cell membrane</keyword>
<evidence type="ECO:0000256" key="7">
    <source>
        <dbReference type="RuleBase" id="RU363032"/>
    </source>
</evidence>
<keyword evidence="4 7" id="KW-0812">Transmembrane</keyword>
<keyword evidence="6 7" id="KW-0472">Membrane</keyword>
<evidence type="ECO:0000256" key="6">
    <source>
        <dbReference type="ARBA" id="ARBA00023136"/>
    </source>
</evidence>
<keyword evidence="5 7" id="KW-1133">Transmembrane helix</keyword>
<keyword evidence="10" id="KW-1185">Reference proteome</keyword>
<organism evidence="9 10">
    <name type="scientific">Microbacterium nanhaiense</name>
    <dbReference type="NCBI Taxonomy" id="1301026"/>
    <lineage>
        <taxon>Bacteria</taxon>
        <taxon>Bacillati</taxon>
        <taxon>Actinomycetota</taxon>
        <taxon>Actinomycetes</taxon>
        <taxon>Micrococcales</taxon>
        <taxon>Microbacteriaceae</taxon>
        <taxon>Microbacterium</taxon>
    </lineage>
</organism>
<dbReference type="PANTHER" id="PTHR43744">
    <property type="entry name" value="ABC TRANSPORTER PERMEASE PROTEIN MG189-RELATED-RELATED"/>
    <property type="match status" value="1"/>
</dbReference>
<protein>
    <submittedName>
        <fullName evidence="9">Sugar ABC transporter permease</fullName>
    </submittedName>
</protein>
<dbReference type="RefSeq" id="WP_188701702.1">
    <property type="nucleotide sequence ID" value="NZ_BMMQ01000006.1"/>
</dbReference>
<evidence type="ECO:0000256" key="4">
    <source>
        <dbReference type="ARBA" id="ARBA00022692"/>
    </source>
</evidence>
<dbReference type="InterPro" id="IPR000515">
    <property type="entry name" value="MetI-like"/>
</dbReference>
<sequence length="312" mass="33748">MSTTTESLSTKRLTTRQGRRRNAKVVEGRFDSAMGWTPGFNATNIVRVILVILALLIFAVPFLIILSSAFDGAASSMAVKLWPSEPSLENLREAERLGVFGYLLNSFVIVGGGLLLQIVIAVLSSYALARHRFRGLGIVMALFLLTMMLPEEIIAIPLAQTIGDVAGTGLNLRGTPFGVILPVAVWGFSIFVMTEFMRDLPPEIEEAARLDGVGELRMLWSIILPMCKPVLGVVTIFGFMMIWDQYLLPLIAANSPDDYTLTVALRVLRAVPGSGSGVILFGALLALIPSLIIYLLMQKSLIRGIAAGATKG</sequence>
<feature type="transmembrane region" description="Helical" evidence="7">
    <location>
        <begin position="179"/>
        <end position="197"/>
    </location>
</feature>
<evidence type="ECO:0000256" key="2">
    <source>
        <dbReference type="ARBA" id="ARBA00022448"/>
    </source>
</evidence>
<comment type="caution">
    <text evidence="9">The sequence shown here is derived from an EMBL/GenBank/DDBJ whole genome shotgun (WGS) entry which is preliminary data.</text>
</comment>
<dbReference type="CDD" id="cd06261">
    <property type="entry name" value="TM_PBP2"/>
    <property type="match status" value="1"/>
</dbReference>
<reference evidence="10" key="1">
    <citation type="journal article" date="2019" name="Int. J. Syst. Evol. Microbiol.">
        <title>The Global Catalogue of Microorganisms (GCM) 10K type strain sequencing project: providing services to taxonomists for standard genome sequencing and annotation.</title>
        <authorList>
            <consortium name="The Broad Institute Genomics Platform"/>
            <consortium name="The Broad Institute Genome Sequencing Center for Infectious Disease"/>
            <person name="Wu L."/>
            <person name="Ma J."/>
        </authorList>
    </citation>
    <scope>NUCLEOTIDE SEQUENCE [LARGE SCALE GENOMIC DNA]</scope>
    <source>
        <strain evidence="10">CGMCC 4.7181</strain>
    </source>
</reference>
<evidence type="ECO:0000313" key="10">
    <source>
        <dbReference type="Proteomes" id="UP000638043"/>
    </source>
</evidence>
<keyword evidence="2 7" id="KW-0813">Transport</keyword>
<name>A0ABQ2N367_9MICO</name>
<evidence type="ECO:0000259" key="8">
    <source>
        <dbReference type="PROSITE" id="PS50928"/>
    </source>
</evidence>
<dbReference type="Proteomes" id="UP000638043">
    <property type="component" value="Unassembled WGS sequence"/>
</dbReference>
<dbReference type="InterPro" id="IPR035906">
    <property type="entry name" value="MetI-like_sf"/>
</dbReference>
<dbReference type="SUPFAM" id="SSF161098">
    <property type="entry name" value="MetI-like"/>
    <property type="match status" value="1"/>
</dbReference>
<dbReference type="PROSITE" id="PS50928">
    <property type="entry name" value="ABC_TM1"/>
    <property type="match status" value="1"/>
</dbReference>
<comment type="subcellular location">
    <subcellularLocation>
        <location evidence="1 7">Cell membrane</location>
        <topology evidence="1 7">Multi-pass membrane protein</topology>
    </subcellularLocation>
</comment>
<feature type="transmembrane region" description="Helical" evidence="7">
    <location>
        <begin position="99"/>
        <end position="123"/>
    </location>
</feature>
<feature type="transmembrane region" description="Helical" evidence="7">
    <location>
        <begin position="278"/>
        <end position="297"/>
    </location>
</feature>
<evidence type="ECO:0000256" key="5">
    <source>
        <dbReference type="ARBA" id="ARBA00022989"/>
    </source>
</evidence>
<evidence type="ECO:0000313" key="9">
    <source>
        <dbReference type="EMBL" id="GGO65017.1"/>
    </source>
</evidence>
<accession>A0ABQ2N367</accession>
<evidence type="ECO:0000256" key="1">
    <source>
        <dbReference type="ARBA" id="ARBA00004651"/>
    </source>
</evidence>